<proteinExistence type="predicted"/>
<dbReference type="Gene3D" id="3.30.565.10">
    <property type="entry name" value="Histidine kinase-like ATPase, C-terminal domain"/>
    <property type="match status" value="1"/>
</dbReference>
<dbReference type="SMART" id="SM00387">
    <property type="entry name" value="HATPase_c"/>
    <property type="match status" value="1"/>
</dbReference>
<dbReference type="SUPFAM" id="SSF50156">
    <property type="entry name" value="PDZ domain-like"/>
    <property type="match status" value="1"/>
</dbReference>
<feature type="transmembrane region" description="Helical" evidence="6">
    <location>
        <begin position="114"/>
        <end position="132"/>
    </location>
</feature>
<dbReference type="RefSeq" id="WP_155703968.1">
    <property type="nucleotide sequence ID" value="NZ_CP034235.1"/>
</dbReference>
<dbReference type="PROSITE" id="PS50109">
    <property type="entry name" value="HIS_KIN"/>
    <property type="match status" value="1"/>
</dbReference>
<dbReference type="InterPro" id="IPR003594">
    <property type="entry name" value="HATPase_dom"/>
</dbReference>
<organism evidence="8 9">
    <name type="scientific">Paenibacillus psychroresistens</name>
    <dbReference type="NCBI Taxonomy" id="1778678"/>
    <lineage>
        <taxon>Bacteria</taxon>
        <taxon>Bacillati</taxon>
        <taxon>Bacillota</taxon>
        <taxon>Bacilli</taxon>
        <taxon>Bacillales</taxon>
        <taxon>Paenibacillaceae</taxon>
        <taxon>Paenibacillus</taxon>
    </lineage>
</organism>
<feature type="transmembrane region" description="Helical" evidence="6">
    <location>
        <begin position="363"/>
        <end position="384"/>
    </location>
</feature>
<evidence type="ECO:0000256" key="1">
    <source>
        <dbReference type="ARBA" id="ARBA00022679"/>
    </source>
</evidence>
<name>A0A6B8RTT4_9BACL</name>
<evidence type="ECO:0000256" key="5">
    <source>
        <dbReference type="ARBA" id="ARBA00023012"/>
    </source>
</evidence>
<evidence type="ECO:0000256" key="6">
    <source>
        <dbReference type="SAM" id="Phobius"/>
    </source>
</evidence>
<feature type="transmembrane region" description="Helical" evidence="6">
    <location>
        <begin position="300"/>
        <end position="322"/>
    </location>
</feature>
<keyword evidence="6" id="KW-1133">Transmembrane helix</keyword>
<evidence type="ECO:0000313" key="8">
    <source>
        <dbReference type="EMBL" id="QGQ98863.1"/>
    </source>
</evidence>
<sequence>MRNRFLVVLVVSSLLAVQFWFLFLTFNNAYYGVEITKNHDNQYIVTGFEEDISSLTLGLQVGDIIVKVDGEAPEKYKILRKFHDIEQAGAVTVLRDGVNHDIVIKHNGVLNFDYISLFAEIICFCMAIIIYLKIPNSKSARFLALVFILMGIVCMSIPASSRGDTLGKMLVTVPTVAAPVVLLHFLMIFFKEKCNIQMPLKLVYALYSYVAIKALISLSFFTPFHNYEIYKDETIRIFIFFLFGLLINLFMLIYINFKFSKQNPSVKPIIKFVWFAFFVSCAPMVTLSLIPYLITQKPLIEPIFTCYFILLFPLCFAYMIVTEQLYDVQIIARRILYTTLIAMIPSVGIVVLQGFIFKQTASFQNLFFSFLLILTIISFLLYLLEYFVTKLDSIMFPHKYYLQMALKKIAQNLRTIRSFRELKDIILVDIVNTLQVKGGAIVFKHHNAIETISEGSIDLVKLEQAFNSDELDDSIYSVFEINRNEEYASFLITTKKKNNTLLGLEETQWLSLIISYLAVSLENLYLIRKLTLRLHELASQIPNEQAARDVVWLRKSLFELQERERFRIATDLHDTTLQDILLIKKSLVTYMDNGQDRQELIGIIKHLDLVNDSLRQSCFELNPYLLQRIGLIKTIEAAIELDMGSSNFETGFYYEGAERIESLDIEVKKHVFRIIQELIQNAKKHSNASKISLKLAVMEEYFCLFYNDDGVGMDVKMIGNESNHRSLANMGLGLEQMKSRIMYLNGHLELESNNNHGVAITVRIPNLKGIAV</sequence>
<evidence type="ECO:0000256" key="2">
    <source>
        <dbReference type="ARBA" id="ARBA00022741"/>
    </source>
</evidence>
<dbReference type="GO" id="GO:0005524">
    <property type="term" value="F:ATP binding"/>
    <property type="evidence" value="ECO:0007669"/>
    <property type="project" value="UniProtKB-KW"/>
</dbReference>
<keyword evidence="4" id="KW-0067">ATP-binding</keyword>
<dbReference type="InterPro" id="IPR036034">
    <property type="entry name" value="PDZ_sf"/>
</dbReference>
<evidence type="ECO:0000313" key="9">
    <source>
        <dbReference type="Proteomes" id="UP000426246"/>
    </source>
</evidence>
<reference evidence="9" key="1">
    <citation type="submission" date="2018-11" db="EMBL/GenBank/DDBJ databases">
        <title>Complete genome sequence of Paenibacillus sp. ML311-T8.</title>
        <authorList>
            <person name="Nam Y.-D."/>
            <person name="Kang J."/>
            <person name="Chung W.-H."/>
            <person name="Park Y.S."/>
        </authorList>
    </citation>
    <scope>NUCLEOTIDE SEQUENCE [LARGE SCALE GENOMIC DNA]</scope>
    <source>
        <strain evidence="9">ML311-T8</strain>
    </source>
</reference>
<dbReference type="SUPFAM" id="SSF55874">
    <property type="entry name" value="ATPase domain of HSP90 chaperone/DNA topoisomerase II/histidine kinase"/>
    <property type="match status" value="1"/>
</dbReference>
<dbReference type="CDD" id="cd16917">
    <property type="entry name" value="HATPase_UhpB-NarQ-NarX-like"/>
    <property type="match status" value="1"/>
</dbReference>
<keyword evidence="6" id="KW-0812">Transmembrane</keyword>
<dbReference type="InterPro" id="IPR005467">
    <property type="entry name" value="His_kinase_dom"/>
</dbReference>
<gene>
    <name evidence="8" type="ORF">EHS13_30285</name>
</gene>
<dbReference type="GO" id="GO:0016301">
    <property type="term" value="F:kinase activity"/>
    <property type="evidence" value="ECO:0007669"/>
    <property type="project" value="UniProtKB-KW"/>
</dbReference>
<accession>A0A6B8RTT4</accession>
<feature type="transmembrane region" description="Helical" evidence="6">
    <location>
        <begin position="139"/>
        <end position="159"/>
    </location>
</feature>
<keyword evidence="1" id="KW-0808">Transferase</keyword>
<feature type="transmembrane region" description="Helical" evidence="6">
    <location>
        <begin position="234"/>
        <end position="257"/>
    </location>
</feature>
<dbReference type="GO" id="GO:0000160">
    <property type="term" value="P:phosphorelay signal transduction system"/>
    <property type="evidence" value="ECO:0007669"/>
    <property type="project" value="UniProtKB-KW"/>
</dbReference>
<keyword evidence="9" id="KW-1185">Reference proteome</keyword>
<feature type="transmembrane region" description="Helical" evidence="6">
    <location>
        <begin position="334"/>
        <end position="357"/>
    </location>
</feature>
<dbReference type="OrthoDB" id="9781904at2"/>
<dbReference type="AlphaFoldDB" id="A0A6B8RTT4"/>
<dbReference type="InterPro" id="IPR036890">
    <property type="entry name" value="HATPase_C_sf"/>
</dbReference>
<dbReference type="PANTHER" id="PTHR24421">
    <property type="entry name" value="NITRATE/NITRITE SENSOR PROTEIN NARX-RELATED"/>
    <property type="match status" value="1"/>
</dbReference>
<feature type="transmembrane region" description="Helical" evidence="6">
    <location>
        <begin position="202"/>
        <end position="222"/>
    </location>
</feature>
<keyword evidence="6" id="KW-0472">Membrane</keyword>
<dbReference type="Pfam" id="PF02518">
    <property type="entry name" value="HATPase_c"/>
    <property type="match status" value="1"/>
</dbReference>
<keyword evidence="3" id="KW-0418">Kinase</keyword>
<dbReference type="KEGG" id="ppsc:EHS13_30285"/>
<keyword evidence="5" id="KW-0902">Two-component regulatory system</keyword>
<protein>
    <recommendedName>
        <fullName evidence="7">Histidine kinase domain-containing protein</fullName>
    </recommendedName>
</protein>
<feature type="transmembrane region" description="Helical" evidence="6">
    <location>
        <begin position="171"/>
        <end position="190"/>
    </location>
</feature>
<dbReference type="InterPro" id="IPR050482">
    <property type="entry name" value="Sensor_HK_TwoCompSys"/>
</dbReference>
<dbReference type="PANTHER" id="PTHR24421:SF60">
    <property type="entry name" value="SENSOR HISTIDINE KINASE COMP"/>
    <property type="match status" value="1"/>
</dbReference>
<dbReference type="Proteomes" id="UP000426246">
    <property type="component" value="Chromosome"/>
</dbReference>
<feature type="domain" description="Histidine kinase" evidence="7">
    <location>
        <begin position="673"/>
        <end position="768"/>
    </location>
</feature>
<evidence type="ECO:0000259" key="7">
    <source>
        <dbReference type="PROSITE" id="PS50109"/>
    </source>
</evidence>
<keyword evidence="2" id="KW-0547">Nucleotide-binding</keyword>
<feature type="transmembrane region" description="Helical" evidence="6">
    <location>
        <begin position="269"/>
        <end position="294"/>
    </location>
</feature>
<dbReference type="EMBL" id="CP034235">
    <property type="protein sequence ID" value="QGQ98863.1"/>
    <property type="molecule type" value="Genomic_DNA"/>
</dbReference>
<evidence type="ECO:0000256" key="4">
    <source>
        <dbReference type="ARBA" id="ARBA00022840"/>
    </source>
</evidence>
<evidence type="ECO:0000256" key="3">
    <source>
        <dbReference type="ARBA" id="ARBA00022777"/>
    </source>
</evidence>